<feature type="region of interest" description="Disordered" evidence="8">
    <location>
        <begin position="441"/>
        <end position="515"/>
    </location>
</feature>
<keyword evidence="5" id="KW-0677">Repeat</keyword>
<gene>
    <name evidence="10" type="ORF">RDB_LOCUS1770</name>
</gene>
<dbReference type="Gene3D" id="3.10.20.90">
    <property type="entry name" value="Phosphatidylinositol 3-kinase Catalytic Subunit, Chain A, domain 1"/>
    <property type="match status" value="1"/>
</dbReference>
<comment type="subcellular location">
    <subcellularLocation>
        <location evidence="1">Cytoplasm</location>
    </subcellularLocation>
</comment>
<feature type="compositionally biased region" description="Basic residues" evidence="8">
    <location>
        <begin position="496"/>
        <end position="505"/>
    </location>
</feature>
<dbReference type="PANTHER" id="PTHR15175">
    <property type="entry name" value="NEUTROPHIL CYTOSOLIC FACTOR 2, NEUTROPHIL NADPH OXIDASE FACTOR 2"/>
    <property type="match status" value="1"/>
</dbReference>
<feature type="compositionally biased region" description="Basic and acidic residues" evidence="8">
    <location>
        <begin position="468"/>
        <end position="483"/>
    </location>
</feature>
<keyword evidence="6 7" id="KW-0802">TPR repeat</keyword>
<evidence type="ECO:0000256" key="1">
    <source>
        <dbReference type="ARBA" id="ARBA00004496"/>
    </source>
</evidence>
<feature type="compositionally biased region" description="Polar residues" evidence="8">
    <location>
        <begin position="299"/>
        <end position="317"/>
    </location>
</feature>
<feature type="compositionally biased region" description="Polar residues" evidence="8">
    <location>
        <begin position="376"/>
        <end position="388"/>
    </location>
</feature>
<feature type="compositionally biased region" description="Polar residues" evidence="8">
    <location>
        <begin position="353"/>
        <end position="369"/>
    </location>
</feature>
<dbReference type="InterPro" id="IPR051864">
    <property type="entry name" value="NCF2_NOXA1"/>
</dbReference>
<dbReference type="PROSITE" id="PS50005">
    <property type="entry name" value="TPR"/>
    <property type="match status" value="1"/>
</dbReference>
<dbReference type="InterPro" id="IPR000270">
    <property type="entry name" value="PB1_dom"/>
</dbReference>
<evidence type="ECO:0000256" key="2">
    <source>
        <dbReference type="ARBA" id="ARBA00008051"/>
    </source>
</evidence>
<evidence type="ECO:0000256" key="6">
    <source>
        <dbReference type="ARBA" id="ARBA00022803"/>
    </source>
</evidence>
<dbReference type="SMART" id="SM00028">
    <property type="entry name" value="TPR"/>
    <property type="match status" value="3"/>
</dbReference>
<dbReference type="AlphaFoldDB" id="A0A8H2X191"/>
<dbReference type="Pfam" id="PF00564">
    <property type="entry name" value="PB1"/>
    <property type="match status" value="1"/>
</dbReference>
<feature type="domain" description="PB1" evidence="9">
    <location>
        <begin position="558"/>
        <end position="644"/>
    </location>
</feature>
<dbReference type="InterPro" id="IPR011990">
    <property type="entry name" value="TPR-like_helical_dom_sf"/>
</dbReference>
<evidence type="ECO:0000313" key="10">
    <source>
        <dbReference type="EMBL" id="CAE6410744.1"/>
    </source>
</evidence>
<evidence type="ECO:0000256" key="4">
    <source>
        <dbReference type="ARBA" id="ARBA00022490"/>
    </source>
</evidence>
<evidence type="ECO:0000256" key="5">
    <source>
        <dbReference type="ARBA" id="ARBA00022737"/>
    </source>
</evidence>
<comment type="caution">
    <text evidence="10">The sequence shown here is derived from an EMBL/GenBank/DDBJ whole genome shotgun (WGS) entry which is preliminary data.</text>
</comment>
<dbReference type="Gene3D" id="1.25.40.10">
    <property type="entry name" value="Tetratricopeptide repeat domain"/>
    <property type="match status" value="1"/>
</dbReference>
<dbReference type="PANTHER" id="PTHR15175:SF0">
    <property type="entry name" value="SH3 DOMAIN-CONTAINING PROTEIN C23A1.17"/>
    <property type="match status" value="1"/>
</dbReference>
<feature type="region of interest" description="Disordered" evidence="8">
    <location>
        <begin position="245"/>
        <end position="416"/>
    </location>
</feature>
<evidence type="ECO:0000256" key="7">
    <source>
        <dbReference type="PROSITE-ProRule" id="PRU00339"/>
    </source>
</evidence>
<keyword evidence="3" id="KW-0728">SH3 domain</keyword>
<evidence type="ECO:0000256" key="3">
    <source>
        <dbReference type="ARBA" id="ARBA00022443"/>
    </source>
</evidence>
<dbReference type="Proteomes" id="UP000663861">
    <property type="component" value="Unassembled WGS sequence"/>
</dbReference>
<proteinExistence type="inferred from homology"/>
<keyword evidence="4" id="KW-0963">Cytoplasm</keyword>
<dbReference type="EMBL" id="CAJMWY010000026">
    <property type="protein sequence ID" value="CAE6410744.1"/>
    <property type="molecule type" value="Genomic_DNA"/>
</dbReference>
<feature type="compositionally biased region" description="Basic and acidic residues" evidence="8">
    <location>
        <begin position="394"/>
        <end position="414"/>
    </location>
</feature>
<feature type="compositionally biased region" description="Low complexity" evidence="8">
    <location>
        <begin position="318"/>
        <end position="331"/>
    </location>
</feature>
<dbReference type="FunFam" id="1.25.40.10:FF:000017">
    <property type="entry name" value="NADPH oxidase regulator NoxR"/>
    <property type="match status" value="1"/>
</dbReference>
<dbReference type="Pfam" id="PF13181">
    <property type="entry name" value="TPR_8"/>
    <property type="match status" value="2"/>
</dbReference>
<reference evidence="10" key="1">
    <citation type="submission" date="2021-01" db="EMBL/GenBank/DDBJ databases">
        <authorList>
            <person name="Kaushik A."/>
        </authorList>
    </citation>
    <scope>NUCLEOTIDE SEQUENCE</scope>
    <source>
        <strain evidence="10">AG4-RS23</strain>
    </source>
</reference>
<dbReference type="GO" id="GO:0005737">
    <property type="term" value="C:cytoplasm"/>
    <property type="evidence" value="ECO:0007669"/>
    <property type="project" value="UniProtKB-SubCell"/>
</dbReference>
<sequence length="644" mass="69945">MSLKLELETWASAIKAYDEENFEESLQIFGRIAESSKILTNMGLIYATIGEHEAAVQHFREAVGLDKYLAVAYFQCGVSNFLLGSYEEAYRDFDEALLYLRGNQAINYEQLGLKFRLYSAEVLFNKGLCHIYMGRLDNGIQDMREAQQAKVTEEHGVIDDAIQDRGEGYTVFSIPVGILYRPSESKLKNAKTKDYLGKAQLIAASDANDAFTTFTGVTRLQQGLTPSGAPITDGRPLPALSRSVTAAARVETAPAPKAPEPPRPAAPALQKSATIGPGSVSRQPDAVPGMGATGPGLSRNPSSAAGLSRGPSSIATLSRNTSASGSGASANGQGGGGPPPVRGLTVRRPGTAGSMQSRPGTAGSMQSQGPPRLPSVPTSSESLMSPQRSPAGELPRDREPPRSAGRSPRERVPRMTEFYDDYIGAYEDPAPPMPDKVATWAAQTKGAPPPPSMPPSRAPSVATGTHRGGYDRGYERGYDERSRPPASSYGGSSMGLRRKMSRRPTRGYEEEEEGYVSGDYSDAPFELTKIRVKEWPFLQEEEGYVSGDYSDAPFELTKIRVKLHYKDDTRGMAISPEMRFEEFLEKVSAKFGRQFGTLGLKFKDEDGGRVSMRDDSDYDLAIETARESARGRPEGKLEIWCVDE</sequence>
<protein>
    <recommendedName>
        <fullName evidence="9">PB1 domain-containing protein</fullName>
    </recommendedName>
</protein>
<feature type="compositionally biased region" description="Pro residues" evidence="8">
    <location>
        <begin position="447"/>
        <end position="457"/>
    </location>
</feature>
<dbReference type="PROSITE" id="PS51745">
    <property type="entry name" value="PB1"/>
    <property type="match status" value="1"/>
</dbReference>
<evidence type="ECO:0000259" key="9">
    <source>
        <dbReference type="PROSITE" id="PS51745"/>
    </source>
</evidence>
<evidence type="ECO:0000256" key="8">
    <source>
        <dbReference type="SAM" id="MobiDB-lite"/>
    </source>
</evidence>
<dbReference type="SUPFAM" id="SSF48452">
    <property type="entry name" value="TPR-like"/>
    <property type="match status" value="1"/>
</dbReference>
<dbReference type="InterPro" id="IPR019734">
    <property type="entry name" value="TPR_rpt"/>
</dbReference>
<accession>A0A8H2X191</accession>
<evidence type="ECO:0000313" key="11">
    <source>
        <dbReference type="Proteomes" id="UP000663861"/>
    </source>
</evidence>
<name>A0A8H2X191_9AGAM</name>
<dbReference type="SUPFAM" id="SSF54277">
    <property type="entry name" value="CAD &amp; PB1 domains"/>
    <property type="match status" value="1"/>
</dbReference>
<feature type="compositionally biased region" description="Pro residues" evidence="8">
    <location>
        <begin position="256"/>
        <end position="265"/>
    </location>
</feature>
<dbReference type="SMART" id="SM00666">
    <property type="entry name" value="PB1"/>
    <property type="match status" value="1"/>
</dbReference>
<feature type="repeat" description="TPR" evidence="7">
    <location>
        <begin position="36"/>
        <end position="69"/>
    </location>
</feature>
<comment type="similarity">
    <text evidence="2">Belongs to the NCF2/NOXA1 family.</text>
</comment>
<organism evidence="10 11">
    <name type="scientific">Rhizoctonia solani</name>
    <dbReference type="NCBI Taxonomy" id="456999"/>
    <lineage>
        <taxon>Eukaryota</taxon>
        <taxon>Fungi</taxon>
        <taxon>Dikarya</taxon>
        <taxon>Basidiomycota</taxon>
        <taxon>Agaricomycotina</taxon>
        <taxon>Agaricomycetes</taxon>
        <taxon>Cantharellales</taxon>
        <taxon>Ceratobasidiaceae</taxon>
        <taxon>Rhizoctonia</taxon>
    </lineage>
</organism>
<dbReference type="InterPro" id="IPR053793">
    <property type="entry name" value="PB1-like"/>
</dbReference>